<gene>
    <name evidence="1" type="ORF">IM811_003270</name>
</gene>
<evidence type="ECO:0000313" key="1">
    <source>
        <dbReference type="EMBL" id="KAF9746365.1"/>
    </source>
</evidence>
<protein>
    <submittedName>
        <fullName evidence="1">Uncharacterized protein</fullName>
    </submittedName>
</protein>
<dbReference type="EMBL" id="JADCTT010000011">
    <property type="protein sequence ID" value="KAF9746365.1"/>
    <property type="molecule type" value="Genomic_DNA"/>
</dbReference>
<dbReference type="Proteomes" id="UP000616885">
    <property type="component" value="Unassembled WGS sequence"/>
</dbReference>
<proteinExistence type="predicted"/>
<accession>A0A8H7N2N1</accession>
<name>A0A8H7N2N1_BIOOC</name>
<comment type="caution">
    <text evidence="1">The sequence shown here is derived from an EMBL/GenBank/DDBJ whole genome shotgun (WGS) entry which is preliminary data.</text>
</comment>
<organism evidence="1 2">
    <name type="scientific">Bionectria ochroleuca</name>
    <name type="common">Gliocladium roseum</name>
    <dbReference type="NCBI Taxonomy" id="29856"/>
    <lineage>
        <taxon>Eukaryota</taxon>
        <taxon>Fungi</taxon>
        <taxon>Dikarya</taxon>
        <taxon>Ascomycota</taxon>
        <taxon>Pezizomycotina</taxon>
        <taxon>Sordariomycetes</taxon>
        <taxon>Hypocreomycetidae</taxon>
        <taxon>Hypocreales</taxon>
        <taxon>Bionectriaceae</taxon>
        <taxon>Clonostachys</taxon>
    </lineage>
</organism>
<dbReference type="AlphaFoldDB" id="A0A8H7N2N1"/>
<sequence>MALTYDVIDAVASRSLSRYDTKFGKNAGRPPFGARSSSSWTVRFLPVFLSLCVYFVPADCRDGVSPLRGTEASIYIIPEPDFSIDPGAPGSEWPDVEPPPEFYQTFVDEEEEEELEEEEEVEEFNSDEFWTAAAVNSKAAERLARLSLRGDLYSHLPSSTVNWSLEGLWDCVHDNSRTGVCVCVCCSALNRPCTFSAISILANEWGNKPSLSQNIPLSMCSRTEWRFMTFYRSLTPAELQNAQITAVPFGGEENLINFADVQEDEQEATGSEEDLEEDE</sequence>
<reference evidence="1" key="1">
    <citation type="submission" date="2020-10" db="EMBL/GenBank/DDBJ databases">
        <title>High-Quality Genome Resource of Clonostachys rosea strain S41 by Oxford Nanopore Long-Read Sequencing.</title>
        <authorList>
            <person name="Wang H."/>
        </authorList>
    </citation>
    <scope>NUCLEOTIDE SEQUENCE</scope>
    <source>
        <strain evidence="1">S41</strain>
    </source>
</reference>
<evidence type="ECO:0000313" key="2">
    <source>
        <dbReference type="Proteomes" id="UP000616885"/>
    </source>
</evidence>